<gene>
    <name evidence="2" type="ORF">APLA_LOCUS13618</name>
</gene>
<sequence length="205" mass="22643">MGKNQSKEQKEQIIIAQSGANASGVEARLSQFSITISVILVILAIIIAYFVCKKCHKRTKSWVQRQVMAITSQQREQGTITPSLPSVHSVPKVKILHFRARVGNVITMGKNQSKEQKEQIIIAQSGANASGVEARLSQFSITISVILVILAIIIAYFVCKKCHKRTKSWVQRQVMAITSQQREQGTITPSLPSVHSVPKVKIVSV</sequence>
<comment type="caution">
    <text evidence="2">The sequence shown here is derived from an EMBL/GenBank/DDBJ whole genome shotgun (WGS) entry which is preliminary data.</text>
</comment>
<evidence type="ECO:0000256" key="1">
    <source>
        <dbReference type="SAM" id="Phobius"/>
    </source>
</evidence>
<name>A0A8S1B459_ARCPL</name>
<dbReference type="EMBL" id="CADEBD010000358">
    <property type="protein sequence ID" value="CAB3251426.1"/>
    <property type="molecule type" value="Genomic_DNA"/>
</dbReference>
<organism evidence="2 3">
    <name type="scientific">Arctia plantaginis</name>
    <name type="common">Wood tiger moth</name>
    <name type="synonym">Phalaena plantaginis</name>
    <dbReference type="NCBI Taxonomy" id="874455"/>
    <lineage>
        <taxon>Eukaryota</taxon>
        <taxon>Metazoa</taxon>
        <taxon>Ecdysozoa</taxon>
        <taxon>Arthropoda</taxon>
        <taxon>Hexapoda</taxon>
        <taxon>Insecta</taxon>
        <taxon>Pterygota</taxon>
        <taxon>Neoptera</taxon>
        <taxon>Endopterygota</taxon>
        <taxon>Lepidoptera</taxon>
        <taxon>Glossata</taxon>
        <taxon>Ditrysia</taxon>
        <taxon>Noctuoidea</taxon>
        <taxon>Erebidae</taxon>
        <taxon>Arctiinae</taxon>
        <taxon>Arctia</taxon>
    </lineage>
</organism>
<reference evidence="2 3" key="1">
    <citation type="submission" date="2020-04" db="EMBL/GenBank/DDBJ databases">
        <authorList>
            <person name="Wallbank WR R."/>
            <person name="Pardo Diaz C."/>
            <person name="Kozak K."/>
            <person name="Martin S."/>
            <person name="Jiggins C."/>
            <person name="Moest M."/>
            <person name="Warren A I."/>
            <person name="Byers J.R.P. K."/>
            <person name="Montejo-Kovacevich G."/>
            <person name="Yen C E."/>
        </authorList>
    </citation>
    <scope>NUCLEOTIDE SEQUENCE [LARGE SCALE GENOMIC DNA]</scope>
</reference>
<feature type="transmembrane region" description="Helical" evidence="1">
    <location>
        <begin position="32"/>
        <end position="52"/>
    </location>
</feature>
<proteinExistence type="predicted"/>
<protein>
    <submittedName>
        <fullName evidence="2">Uncharacterized protein</fullName>
    </submittedName>
</protein>
<feature type="transmembrane region" description="Helical" evidence="1">
    <location>
        <begin position="139"/>
        <end position="158"/>
    </location>
</feature>
<keyword evidence="1" id="KW-1133">Transmembrane helix</keyword>
<evidence type="ECO:0000313" key="3">
    <source>
        <dbReference type="Proteomes" id="UP000494256"/>
    </source>
</evidence>
<dbReference type="Proteomes" id="UP000494256">
    <property type="component" value="Unassembled WGS sequence"/>
</dbReference>
<dbReference type="AlphaFoldDB" id="A0A8S1B459"/>
<dbReference type="OrthoDB" id="7493886at2759"/>
<keyword evidence="1" id="KW-0472">Membrane</keyword>
<accession>A0A8S1B459</accession>
<keyword evidence="1" id="KW-0812">Transmembrane</keyword>
<evidence type="ECO:0000313" key="2">
    <source>
        <dbReference type="EMBL" id="CAB3251426.1"/>
    </source>
</evidence>